<protein>
    <submittedName>
        <fullName evidence="2">Uncharacterized protein</fullName>
    </submittedName>
</protein>
<gene>
    <name evidence="2" type="ORF">M0R45_006472</name>
</gene>
<accession>A0AAW1YRC0</accession>
<keyword evidence="3" id="KW-1185">Reference proteome</keyword>
<comment type="caution">
    <text evidence="2">The sequence shown here is derived from an EMBL/GenBank/DDBJ whole genome shotgun (WGS) entry which is preliminary data.</text>
</comment>
<dbReference type="EMBL" id="JBEDUW010000001">
    <property type="protein sequence ID" value="KAK9951010.1"/>
    <property type="molecule type" value="Genomic_DNA"/>
</dbReference>
<sequence length="133" mass="14565">MAAITITHHREPTAHSCQIHHLQSIHSSSQVHPRRVPVHRLTSSAAPFRALAPLLDPPRTRADAPHQSFHAAPFRAQQRRRPTSLSPPSRAPSSAAGVTLPLSASSSLSCPGREEENTGQMRKETDEVGLRKR</sequence>
<evidence type="ECO:0000256" key="1">
    <source>
        <dbReference type="SAM" id="MobiDB-lite"/>
    </source>
</evidence>
<name>A0AAW1YRC0_RUBAR</name>
<evidence type="ECO:0000313" key="2">
    <source>
        <dbReference type="EMBL" id="KAK9951010.1"/>
    </source>
</evidence>
<evidence type="ECO:0000313" key="3">
    <source>
        <dbReference type="Proteomes" id="UP001457282"/>
    </source>
</evidence>
<feature type="compositionally biased region" description="Low complexity" evidence="1">
    <location>
        <begin position="83"/>
        <end position="109"/>
    </location>
</feature>
<feature type="compositionally biased region" description="Basic and acidic residues" evidence="1">
    <location>
        <begin position="112"/>
        <end position="133"/>
    </location>
</feature>
<dbReference type="AlphaFoldDB" id="A0AAW1YRC0"/>
<feature type="region of interest" description="Disordered" evidence="1">
    <location>
        <begin position="54"/>
        <end position="133"/>
    </location>
</feature>
<proteinExistence type="predicted"/>
<reference evidence="2 3" key="1">
    <citation type="journal article" date="2023" name="G3 (Bethesda)">
        <title>A chromosome-length genome assembly and annotation of blackberry (Rubus argutus, cv. 'Hillquist').</title>
        <authorList>
            <person name="Bruna T."/>
            <person name="Aryal R."/>
            <person name="Dudchenko O."/>
            <person name="Sargent D.J."/>
            <person name="Mead D."/>
            <person name="Buti M."/>
            <person name="Cavallini A."/>
            <person name="Hytonen T."/>
            <person name="Andres J."/>
            <person name="Pham M."/>
            <person name="Weisz D."/>
            <person name="Mascagni F."/>
            <person name="Usai G."/>
            <person name="Natali L."/>
            <person name="Bassil N."/>
            <person name="Fernandez G.E."/>
            <person name="Lomsadze A."/>
            <person name="Armour M."/>
            <person name="Olukolu B."/>
            <person name="Poorten T."/>
            <person name="Britton C."/>
            <person name="Davik J."/>
            <person name="Ashrafi H."/>
            <person name="Aiden E.L."/>
            <person name="Borodovsky M."/>
            <person name="Worthington M."/>
        </authorList>
    </citation>
    <scope>NUCLEOTIDE SEQUENCE [LARGE SCALE GENOMIC DNA]</scope>
    <source>
        <strain evidence="2">PI 553951</strain>
    </source>
</reference>
<organism evidence="2 3">
    <name type="scientific">Rubus argutus</name>
    <name type="common">Southern blackberry</name>
    <dbReference type="NCBI Taxonomy" id="59490"/>
    <lineage>
        <taxon>Eukaryota</taxon>
        <taxon>Viridiplantae</taxon>
        <taxon>Streptophyta</taxon>
        <taxon>Embryophyta</taxon>
        <taxon>Tracheophyta</taxon>
        <taxon>Spermatophyta</taxon>
        <taxon>Magnoliopsida</taxon>
        <taxon>eudicotyledons</taxon>
        <taxon>Gunneridae</taxon>
        <taxon>Pentapetalae</taxon>
        <taxon>rosids</taxon>
        <taxon>fabids</taxon>
        <taxon>Rosales</taxon>
        <taxon>Rosaceae</taxon>
        <taxon>Rosoideae</taxon>
        <taxon>Rosoideae incertae sedis</taxon>
        <taxon>Rubus</taxon>
    </lineage>
</organism>
<dbReference type="Proteomes" id="UP001457282">
    <property type="component" value="Unassembled WGS sequence"/>
</dbReference>